<evidence type="ECO:0000256" key="2">
    <source>
        <dbReference type="SAM" id="SignalP"/>
    </source>
</evidence>
<dbReference type="SUPFAM" id="SSF89392">
    <property type="entry name" value="Prokaryotic lipoproteins and lipoprotein localization factors"/>
    <property type="match status" value="1"/>
</dbReference>
<keyword evidence="2" id="KW-0732">Signal</keyword>
<dbReference type="Gene3D" id="2.50.20.20">
    <property type="match status" value="1"/>
</dbReference>
<dbReference type="AlphaFoldDB" id="S2W3W8"/>
<comment type="caution">
    <text evidence="3">The sequence shown here is derived from an EMBL/GenBank/DDBJ whole genome shotgun (WGS) entry which is preliminary data.</text>
</comment>
<feature type="region of interest" description="Disordered" evidence="1">
    <location>
        <begin position="34"/>
        <end position="75"/>
    </location>
</feature>
<feature type="signal peptide" evidence="2">
    <location>
        <begin position="1"/>
        <end position="31"/>
    </location>
</feature>
<reference evidence="3 4" key="1">
    <citation type="submission" date="2013-04" db="EMBL/GenBank/DDBJ databases">
        <title>The Genome Sequence of Propionimicrobium lymphophilum ACS-093-V-SCH5.</title>
        <authorList>
            <consortium name="The Broad Institute Genomics Platform"/>
            <person name="Earl A."/>
            <person name="Ward D."/>
            <person name="Feldgarden M."/>
            <person name="Gevers D."/>
            <person name="Saerens B."/>
            <person name="Vaneechoutte M."/>
            <person name="Walker B."/>
            <person name="Young S."/>
            <person name="Zeng Q."/>
            <person name="Gargeya S."/>
            <person name="Fitzgerald M."/>
            <person name="Haas B."/>
            <person name="Abouelleil A."/>
            <person name="Allen A.W."/>
            <person name="Alvarado L."/>
            <person name="Arachchi H.M."/>
            <person name="Berlin A.M."/>
            <person name="Chapman S.B."/>
            <person name="Gainer-Dewar J."/>
            <person name="Goldberg J."/>
            <person name="Griggs A."/>
            <person name="Gujja S."/>
            <person name="Hansen M."/>
            <person name="Howarth C."/>
            <person name="Imamovic A."/>
            <person name="Ireland A."/>
            <person name="Larimer J."/>
            <person name="McCowan C."/>
            <person name="Murphy C."/>
            <person name="Pearson M."/>
            <person name="Poon T.W."/>
            <person name="Priest M."/>
            <person name="Roberts A."/>
            <person name="Saif S."/>
            <person name="Shea T."/>
            <person name="Sisk P."/>
            <person name="Sykes S."/>
            <person name="Wortman J."/>
            <person name="Nusbaum C."/>
            <person name="Birren B."/>
        </authorList>
    </citation>
    <scope>NUCLEOTIDE SEQUENCE [LARGE SCALE GENOMIC DNA]</scope>
    <source>
        <strain evidence="3 4">ACS-093-V-SCH5</strain>
    </source>
</reference>
<name>S2W3W8_9ACTN</name>
<dbReference type="OrthoDB" id="3369896at2"/>
<evidence type="ECO:0000313" key="3">
    <source>
        <dbReference type="EMBL" id="EPD33856.1"/>
    </source>
</evidence>
<accession>S2W3W8</accession>
<dbReference type="InterPro" id="IPR029046">
    <property type="entry name" value="LolA/LolB/LppX"/>
</dbReference>
<sequence>MSRNVSQPSARTAKRLSVGLLCSLICLAGCAAPPGQTRMSQSEPKVTTPGIIAGPATGDGSSEPRPSQTGSVDGRELARKIDEAMASLSTYKQVIEKQLENQSGEYASKTDVIIDQSDPKNVKIKSVSRDAGLESESIMIGDTGYLKDSSGAWHKQDVPPAPEVKEPGAKFGSLLLQATSVEPAGSETINGIGTKKYALKMADGTAEIYVDSQNRLVRSVVTISADGGMSDNRMTYGDFNAPVTIEAPKV</sequence>
<dbReference type="RefSeq" id="WP_016455128.1">
    <property type="nucleotide sequence ID" value="NZ_KE150269.1"/>
</dbReference>
<evidence type="ECO:0000313" key="4">
    <source>
        <dbReference type="Proteomes" id="UP000014417"/>
    </source>
</evidence>
<dbReference type="STRING" id="883161.HMPREF9306_00271"/>
<organism evidence="3 4">
    <name type="scientific">Propionimicrobium lymphophilum ACS-093-V-SCH5</name>
    <dbReference type="NCBI Taxonomy" id="883161"/>
    <lineage>
        <taxon>Bacteria</taxon>
        <taxon>Bacillati</taxon>
        <taxon>Actinomycetota</taxon>
        <taxon>Actinomycetes</taxon>
        <taxon>Propionibacteriales</taxon>
        <taxon>Propionibacteriaceae</taxon>
        <taxon>Propionimicrobium</taxon>
    </lineage>
</organism>
<dbReference type="Proteomes" id="UP000014417">
    <property type="component" value="Unassembled WGS sequence"/>
</dbReference>
<proteinExistence type="predicted"/>
<dbReference type="EMBL" id="AGZR01000003">
    <property type="protein sequence ID" value="EPD33856.1"/>
    <property type="molecule type" value="Genomic_DNA"/>
</dbReference>
<gene>
    <name evidence="3" type="ORF">HMPREF9306_00271</name>
</gene>
<keyword evidence="4" id="KW-1185">Reference proteome</keyword>
<evidence type="ECO:0000256" key="1">
    <source>
        <dbReference type="SAM" id="MobiDB-lite"/>
    </source>
</evidence>
<protein>
    <submittedName>
        <fullName evidence="3">Uncharacterized protein</fullName>
    </submittedName>
</protein>
<dbReference type="HOGENOM" id="CLU_1110626_0_0_11"/>
<feature type="chain" id="PRO_5004513850" evidence="2">
    <location>
        <begin position="32"/>
        <end position="250"/>
    </location>
</feature>